<reference evidence="3" key="1">
    <citation type="submission" date="2013-09" db="EMBL/GenBank/DDBJ databases">
        <title>Corchorus olitorius genome sequencing.</title>
        <authorList>
            <person name="Alam M."/>
            <person name="Haque M.S."/>
            <person name="Islam M.S."/>
            <person name="Emdad E.M."/>
            <person name="Islam M.M."/>
            <person name="Ahmed B."/>
            <person name="Halim A."/>
            <person name="Hossen Q.M.M."/>
            <person name="Hossain M.Z."/>
            <person name="Ahmed R."/>
            <person name="Khan M.M."/>
            <person name="Islam R."/>
            <person name="Rashid M.M."/>
            <person name="Khan S.A."/>
            <person name="Rahman M.S."/>
            <person name="Alam M."/>
            <person name="Yahiya A.S."/>
            <person name="Khan M.S."/>
            <person name="Azam M.S."/>
            <person name="Haque T."/>
            <person name="Lashkar M.Z.H."/>
            <person name="Akhand A.I."/>
            <person name="Morshed G."/>
            <person name="Roy S."/>
            <person name="Uddin K.S."/>
            <person name="Rabeya T."/>
            <person name="Hossain A.S."/>
            <person name="Chowdhury A."/>
            <person name="Snigdha A.R."/>
            <person name="Mortoza M.S."/>
            <person name="Matin S.A."/>
            <person name="Hoque S.M.E."/>
            <person name="Islam M.K."/>
            <person name="Roy D.K."/>
            <person name="Haider R."/>
            <person name="Moosa M.M."/>
            <person name="Elias S.M."/>
            <person name="Hasan A.M."/>
            <person name="Jahan S."/>
            <person name="Shafiuddin M."/>
            <person name="Mahmood N."/>
            <person name="Shommy N.S."/>
        </authorList>
    </citation>
    <scope>NUCLEOTIDE SEQUENCE [LARGE SCALE GENOMIC DNA]</scope>
    <source>
        <strain evidence="3">cv. O-4</strain>
    </source>
</reference>
<dbReference type="OrthoDB" id="1900198at2759"/>
<sequence length="616" mass="71281">MIYLFVLWTAGSVEYDLSWVYNEDHIRKLFEPHYIGGPTYQCIHCKAWLWYEERIKICSSTTNPVDSLINNSRGPYVFQTLGHNYHYMGTLLPEEGRRPRYAQLYVVDTANECENHISPFVSDVGETIVRPDIVQGIQQMLDEVNEVVKIFRSARDMHELNRTAEIRIRLVNDRDKRNRVYNLPIASEIGGLIVGDFGQSTRVEISLSNTVIDVLKELLNIILCLCHYNILYYSHMEKTDIILKFLISNTGIQRTIHSFMVGVYSSNSVWMLILLSETRGYVILKKEQELFRVDGVQSVRDAVAQGDLRGDSVGQRIVLPASFTGSPRYMFQNYQDSLAICSGLKYKKLSEIFRGQKAEDRPDIVCRVFRIKLKSLIDDLTKNKHFGEAVAISYTIEYQKRGLPHAHILLWLKDQNNVICGPEIDKIISAEIPDKVKDPEGFNAVANYMMHGPCGLAFPRASCMEEGRCKKRFPKAYQEFSTSDDDGFPLYRRRKTDASVLINDIALDNSQSRAIKYLFKYINKGPDRASVVFETTTQNPRDEIKQFVDCRYLSPHEACWRLFEFEIHHREPAVQRLPIHLRTEQDIYFHDTDSLDDVINRTSNKVTMFTKWMEVN</sequence>
<name>A0A1R3I7H6_9ROSI</name>
<dbReference type="Pfam" id="PF14214">
    <property type="entry name" value="Helitron_like_N"/>
    <property type="match status" value="1"/>
</dbReference>
<organism evidence="2 3">
    <name type="scientific">Corchorus olitorius</name>
    <dbReference type="NCBI Taxonomy" id="93759"/>
    <lineage>
        <taxon>Eukaryota</taxon>
        <taxon>Viridiplantae</taxon>
        <taxon>Streptophyta</taxon>
        <taxon>Embryophyta</taxon>
        <taxon>Tracheophyta</taxon>
        <taxon>Spermatophyta</taxon>
        <taxon>Magnoliopsida</taxon>
        <taxon>eudicotyledons</taxon>
        <taxon>Gunneridae</taxon>
        <taxon>Pentapetalae</taxon>
        <taxon>rosids</taxon>
        <taxon>malvids</taxon>
        <taxon>Malvales</taxon>
        <taxon>Malvaceae</taxon>
        <taxon>Grewioideae</taxon>
        <taxon>Apeibeae</taxon>
        <taxon>Corchorus</taxon>
    </lineage>
</organism>
<dbReference type="PANTHER" id="PTHR45786">
    <property type="entry name" value="DNA BINDING PROTEIN-LIKE"/>
    <property type="match status" value="1"/>
</dbReference>
<gene>
    <name evidence="2" type="ORF">COLO4_24731</name>
</gene>
<dbReference type="Proteomes" id="UP000187203">
    <property type="component" value="Unassembled WGS sequence"/>
</dbReference>
<keyword evidence="3" id="KW-1185">Reference proteome</keyword>
<dbReference type="EMBL" id="AWUE01018742">
    <property type="protein sequence ID" value="OMO78514.1"/>
    <property type="molecule type" value="Genomic_DNA"/>
</dbReference>
<proteinExistence type="predicted"/>
<comment type="caution">
    <text evidence="2">The sequence shown here is derived from an EMBL/GenBank/DDBJ whole genome shotgun (WGS) entry which is preliminary data.</text>
</comment>
<evidence type="ECO:0000313" key="3">
    <source>
        <dbReference type="Proteomes" id="UP000187203"/>
    </source>
</evidence>
<evidence type="ECO:0000259" key="1">
    <source>
        <dbReference type="Pfam" id="PF14214"/>
    </source>
</evidence>
<feature type="domain" description="Helitron helicase-like" evidence="1">
    <location>
        <begin position="276"/>
        <end position="410"/>
    </location>
</feature>
<dbReference type="PANTHER" id="PTHR45786:SF74">
    <property type="entry name" value="ATP-DEPENDENT DNA HELICASE"/>
    <property type="match status" value="1"/>
</dbReference>
<dbReference type="AlphaFoldDB" id="A0A1R3I7H6"/>
<evidence type="ECO:0000313" key="2">
    <source>
        <dbReference type="EMBL" id="OMO78514.1"/>
    </source>
</evidence>
<protein>
    <recommendedName>
        <fullName evidence="1">Helitron helicase-like domain-containing protein</fullName>
    </recommendedName>
</protein>
<dbReference type="InterPro" id="IPR025476">
    <property type="entry name" value="Helitron_helicase-like"/>
</dbReference>
<dbReference type="STRING" id="93759.A0A1R3I7H6"/>
<accession>A0A1R3I7H6</accession>